<evidence type="ECO:0000313" key="2">
    <source>
        <dbReference type="EMBL" id="OHV28956.1"/>
    </source>
</evidence>
<gene>
    <name evidence="2" type="ORF">BBK14_17700</name>
</gene>
<dbReference type="Pfam" id="PF08768">
    <property type="entry name" value="THAP4_heme-bd"/>
    <property type="match status" value="1"/>
</dbReference>
<dbReference type="EMBL" id="MAXA01000202">
    <property type="protein sequence ID" value="OHV28956.1"/>
    <property type="molecule type" value="Genomic_DNA"/>
</dbReference>
<keyword evidence="3" id="KW-1185">Reference proteome</keyword>
<proteinExistence type="predicted"/>
<dbReference type="OrthoDB" id="9784808at2"/>
<dbReference type="AlphaFoldDB" id="A0A1S1Q5S2"/>
<dbReference type="SUPFAM" id="SSF50814">
    <property type="entry name" value="Lipocalins"/>
    <property type="match status" value="1"/>
</dbReference>
<feature type="domain" description="THAP4-like heme-binding" evidence="1">
    <location>
        <begin position="9"/>
        <end position="186"/>
    </location>
</feature>
<dbReference type="Proteomes" id="UP000179769">
    <property type="component" value="Unassembled WGS sequence"/>
</dbReference>
<comment type="caution">
    <text evidence="2">The sequence shown here is derived from an EMBL/GenBank/DDBJ whole genome shotgun (WGS) entry which is preliminary data.</text>
</comment>
<protein>
    <recommendedName>
        <fullName evidence="1">THAP4-like heme-binding domain-containing protein</fullName>
    </recommendedName>
</protein>
<evidence type="ECO:0000313" key="3">
    <source>
        <dbReference type="Proteomes" id="UP000179769"/>
    </source>
</evidence>
<sequence length="190" mass="20762">MAEKVGPEFGPLAALAGEWEGDQGVDVAFGNTEGSMITTPFRERVTFKPFGPVDNGTQHLYGLDYHMAAWRTGEENPFHTEIGYWLWDAELGHVMRCFMVPRGQVLIAGGTVAPDATTYTLRAEVGSTVYGILSNPYLARAANTTLYEVTIAVAPDGSFTYDSTTTIDHARVSEPVAHTDHNVLRRLPEA</sequence>
<evidence type="ECO:0000259" key="1">
    <source>
        <dbReference type="Pfam" id="PF08768"/>
    </source>
</evidence>
<organism evidence="2 3">
    <name type="scientific">Parafrankia soli</name>
    <dbReference type="NCBI Taxonomy" id="2599596"/>
    <lineage>
        <taxon>Bacteria</taxon>
        <taxon>Bacillati</taxon>
        <taxon>Actinomycetota</taxon>
        <taxon>Actinomycetes</taxon>
        <taxon>Frankiales</taxon>
        <taxon>Frankiaceae</taxon>
        <taxon>Parafrankia</taxon>
    </lineage>
</organism>
<dbReference type="RefSeq" id="WP_071063289.1">
    <property type="nucleotide sequence ID" value="NZ_MAXA01000202.1"/>
</dbReference>
<dbReference type="Gene3D" id="2.40.128.20">
    <property type="match status" value="1"/>
</dbReference>
<reference evidence="3" key="1">
    <citation type="submission" date="2016-07" db="EMBL/GenBank/DDBJ databases">
        <title>Frankia sp. NRRL B-16219 Genome sequencing.</title>
        <authorList>
            <person name="Ghodhbane-Gtari F."/>
            <person name="Swanson E."/>
            <person name="Gueddou A."/>
            <person name="Louati M."/>
            <person name="Nouioui I."/>
            <person name="Hezbri K."/>
            <person name="Abebe-Akele F."/>
            <person name="Simpson S."/>
            <person name="Morris K."/>
            <person name="Thomas K."/>
            <person name="Gtari M."/>
            <person name="Tisa L.S."/>
        </authorList>
    </citation>
    <scope>NUCLEOTIDE SEQUENCE [LARGE SCALE GENOMIC DNA]</scope>
    <source>
        <strain evidence="3">NRRL B-16219</strain>
    </source>
</reference>
<dbReference type="InterPro" id="IPR014878">
    <property type="entry name" value="THAP4-like_heme-bd"/>
</dbReference>
<name>A0A1S1Q5S2_9ACTN</name>
<dbReference type="InterPro" id="IPR012674">
    <property type="entry name" value="Calycin"/>
</dbReference>
<accession>A0A1S1Q5S2</accession>